<keyword evidence="4" id="KW-1185">Reference proteome</keyword>
<evidence type="ECO:0000313" key="4">
    <source>
        <dbReference type="Proteomes" id="UP000540506"/>
    </source>
</evidence>
<evidence type="ECO:0000256" key="2">
    <source>
        <dbReference type="SAM" id="Phobius"/>
    </source>
</evidence>
<proteinExistence type="predicted"/>
<dbReference type="RefSeq" id="WP_184937735.1">
    <property type="nucleotide sequence ID" value="NZ_JACHJV010000001.1"/>
</dbReference>
<name>A0A7W7R520_KITKI</name>
<gene>
    <name evidence="3" type="ORF">FHR34_004487</name>
</gene>
<keyword evidence="2" id="KW-1133">Transmembrane helix</keyword>
<feature type="transmembrane region" description="Helical" evidence="2">
    <location>
        <begin position="53"/>
        <end position="72"/>
    </location>
</feature>
<feature type="transmembrane region" description="Helical" evidence="2">
    <location>
        <begin position="92"/>
        <end position="112"/>
    </location>
</feature>
<protein>
    <submittedName>
        <fullName evidence="3">Uncharacterized protein</fullName>
    </submittedName>
</protein>
<comment type="caution">
    <text evidence="3">The sequence shown here is derived from an EMBL/GenBank/DDBJ whole genome shotgun (WGS) entry which is preliminary data.</text>
</comment>
<keyword evidence="2" id="KW-0472">Membrane</keyword>
<feature type="transmembrane region" description="Helical" evidence="2">
    <location>
        <begin position="118"/>
        <end position="137"/>
    </location>
</feature>
<reference evidence="3 4" key="1">
    <citation type="submission" date="2020-08" db="EMBL/GenBank/DDBJ databases">
        <title>Sequencing the genomes of 1000 actinobacteria strains.</title>
        <authorList>
            <person name="Klenk H.-P."/>
        </authorList>
    </citation>
    <scope>NUCLEOTIDE SEQUENCE [LARGE SCALE GENOMIC DNA]</scope>
    <source>
        <strain evidence="3 4">DSM 41654</strain>
    </source>
</reference>
<sequence>MFKKAAKPADAAAAPKGLAAITEPIEELKLPVWFFGFEAVFACAYDLHQAYPVLLPVISVLVVANIAVSMTMMRKRLRLAKALWRGKETRKVAIGLLALRLGSHFALNAVGVTVTSTAAHLVYAVVMAAITIGLLVFTQQTALRALENARAKAAQESPDPVQGPHPTQDGPRFAQSEPLIAESDPVVA</sequence>
<evidence type="ECO:0000256" key="1">
    <source>
        <dbReference type="SAM" id="MobiDB-lite"/>
    </source>
</evidence>
<dbReference type="EMBL" id="JACHJV010000001">
    <property type="protein sequence ID" value="MBB4925494.1"/>
    <property type="molecule type" value="Genomic_DNA"/>
</dbReference>
<feature type="region of interest" description="Disordered" evidence="1">
    <location>
        <begin position="153"/>
        <end position="188"/>
    </location>
</feature>
<keyword evidence="2" id="KW-0812">Transmembrane</keyword>
<accession>A0A7W7R520</accession>
<dbReference type="AlphaFoldDB" id="A0A7W7R520"/>
<organism evidence="3 4">
    <name type="scientific">Kitasatospora kifunensis</name>
    <name type="common">Streptomyces kifunensis</name>
    <dbReference type="NCBI Taxonomy" id="58351"/>
    <lineage>
        <taxon>Bacteria</taxon>
        <taxon>Bacillati</taxon>
        <taxon>Actinomycetota</taxon>
        <taxon>Actinomycetes</taxon>
        <taxon>Kitasatosporales</taxon>
        <taxon>Streptomycetaceae</taxon>
        <taxon>Kitasatospora</taxon>
    </lineage>
</organism>
<dbReference type="Proteomes" id="UP000540506">
    <property type="component" value="Unassembled WGS sequence"/>
</dbReference>
<evidence type="ECO:0000313" key="3">
    <source>
        <dbReference type="EMBL" id="MBB4925494.1"/>
    </source>
</evidence>